<organism evidence="2 3">
    <name type="scientific">Lupinus albus</name>
    <name type="common">White lupine</name>
    <name type="synonym">Lupinus termis</name>
    <dbReference type="NCBI Taxonomy" id="3870"/>
    <lineage>
        <taxon>Eukaryota</taxon>
        <taxon>Viridiplantae</taxon>
        <taxon>Streptophyta</taxon>
        <taxon>Embryophyta</taxon>
        <taxon>Tracheophyta</taxon>
        <taxon>Spermatophyta</taxon>
        <taxon>Magnoliopsida</taxon>
        <taxon>eudicotyledons</taxon>
        <taxon>Gunneridae</taxon>
        <taxon>Pentapetalae</taxon>
        <taxon>rosids</taxon>
        <taxon>fabids</taxon>
        <taxon>Fabales</taxon>
        <taxon>Fabaceae</taxon>
        <taxon>Papilionoideae</taxon>
        <taxon>50 kb inversion clade</taxon>
        <taxon>genistoids sensu lato</taxon>
        <taxon>core genistoids</taxon>
        <taxon>Genisteae</taxon>
        <taxon>Lupinus</taxon>
    </lineage>
</organism>
<dbReference type="EMBL" id="WOCE01000019">
    <property type="protein sequence ID" value="KAE9592838.1"/>
    <property type="molecule type" value="Genomic_DNA"/>
</dbReference>
<dbReference type="OrthoDB" id="5957327at2759"/>
<name>A0A6A4P1J7_LUPAL</name>
<reference evidence="3" key="1">
    <citation type="journal article" date="2020" name="Nat. Commun.">
        <title>Genome sequence of the cluster root forming white lupin.</title>
        <authorList>
            <person name="Hufnagel B."/>
            <person name="Marques A."/>
            <person name="Soriano A."/>
            <person name="Marques L."/>
            <person name="Divol F."/>
            <person name="Doumas P."/>
            <person name="Sallet E."/>
            <person name="Mancinotti D."/>
            <person name="Carrere S."/>
            <person name="Marande W."/>
            <person name="Arribat S."/>
            <person name="Keller J."/>
            <person name="Huneau C."/>
            <person name="Blein T."/>
            <person name="Aime D."/>
            <person name="Laguerre M."/>
            <person name="Taylor J."/>
            <person name="Schubert V."/>
            <person name="Nelson M."/>
            <person name="Geu-Flores F."/>
            <person name="Crespi M."/>
            <person name="Gallardo-Guerrero K."/>
            <person name="Delaux P.-M."/>
            <person name="Salse J."/>
            <person name="Berges H."/>
            <person name="Guyot R."/>
            <person name="Gouzy J."/>
            <person name="Peret B."/>
        </authorList>
    </citation>
    <scope>NUCLEOTIDE SEQUENCE [LARGE SCALE GENOMIC DNA]</scope>
    <source>
        <strain evidence="3">cv. Amiga</strain>
    </source>
</reference>
<proteinExistence type="predicted"/>
<sequence length="67" mass="7364">MSLSLGYECDIFSINVGIKQVLHVLHAIVEMQLGGNAVLVDAEHTFDPPYSKPLGVTKNTLLMYAPY</sequence>
<keyword evidence="3" id="KW-1185">Reference proteome</keyword>
<evidence type="ECO:0000313" key="2">
    <source>
        <dbReference type="EMBL" id="KAE9592838.1"/>
    </source>
</evidence>
<feature type="domain" description="RecA-like N-terminal" evidence="1">
    <location>
        <begin position="10"/>
        <end position="66"/>
    </location>
</feature>
<evidence type="ECO:0000259" key="1">
    <source>
        <dbReference type="Pfam" id="PF00154"/>
    </source>
</evidence>
<dbReference type="InterPro" id="IPR027417">
    <property type="entry name" value="P-loop_NTPase"/>
</dbReference>
<protein>
    <submittedName>
        <fullName evidence="2">Putative DNA recombination and repair protein RecA</fullName>
    </submittedName>
</protein>
<evidence type="ECO:0000313" key="3">
    <source>
        <dbReference type="Proteomes" id="UP000447434"/>
    </source>
</evidence>
<accession>A0A6A4P1J7</accession>
<gene>
    <name evidence="2" type="ORF">Lalb_Chr19g0133451</name>
</gene>
<comment type="caution">
    <text evidence="2">The sequence shown here is derived from an EMBL/GenBank/DDBJ whole genome shotgun (WGS) entry which is preliminary data.</text>
</comment>
<dbReference type="AlphaFoldDB" id="A0A6A4P1J7"/>
<dbReference type="Proteomes" id="UP000447434">
    <property type="component" value="Chromosome 19"/>
</dbReference>
<dbReference type="Gene3D" id="3.40.50.300">
    <property type="entry name" value="P-loop containing nucleotide triphosphate hydrolases"/>
    <property type="match status" value="1"/>
</dbReference>
<dbReference type="InterPro" id="IPR049428">
    <property type="entry name" value="RecA-like_N"/>
</dbReference>
<dbReference type="Pfam" id="PF00154">
    <property type="entry name" value="RecA_N"/>
    <property type="match status" value="1"/>
</dbReference>